<dbReference type="Pfam" id="PF00682">
    <property type="entry name" value="HMGL-like"/>
    <property type="match status" value="1"/>
</dbReference>
<organism evidence="3">
    <name type="scientific">hydrothermal vent metagenome</name>
    <dbReference type="NCBI Taxonomy" id="652676"/>
    <lineage>
        <taxon>unclassified sequences</taxon>
        <taxon>metagenomes</taxon>
        <taxon>ecological metagenomes</taxon>
    </lineage>
</organism>
<dbReference type="PROSITE" id="PS00815">
    <property type="entry name" value="AIPM_HOMOCIT_SYNTH_1"/>
    <property type="match status" value="1"/>
</dbReference>
<dbReference type="InterPro" id="IPR013785">
    <property type="entry name" value="Aldolase_TIM"/>
</dbReference>
<evidence type="ECO:0000256" key="1">
    <source>
        <dbReference type="ARBA" id="ARBA00022679"/>
    </source>
</evidence>
<dbReference type="InterPro" id="IPR000891">
    <property type="entry name" value="PYR_CT"/>
</dbReference>
<dbReference type="CDD" id="cd07939">
    <property type="entry name" value="DRE_TIM_NifV"/>
    <property type="match status" value="1"/>
</dbReference>
<dbReference type="PANTHER" id="PTHR42880:SF1">
    <property type="entry name" value="ISOPROPYLMALATE_HOMOCITRATE_CITRAMALATE SYNTHASE FAMILY PROTEIN"/>
    <property type="match status" value="1"/>
</dbReference>
<proteinExistence type="predicted"/>
<dbReference type="Pfam" id="PF22617">
    <property type="entry name" value="HCS_D2"/>
    <property type="match status" value="1"/>
</dbReference>
<dbReference type="PROSITE" id="PS50991">
    <property type="entry name" value="PYR_CT"/>
    <property type="match status" value="1"/>
</dbReference>
<keyword evidence="1 3" id="KW-0808">Transferase</keyword>
<evidence type="ECO:0000313" key="3">
    <source>
        <dbReference type="EMBL" id="VAX10067.1"/>
    </source>
</evidence>
<feature type="domain" description="Pyruvate carboxyltransferase" evidence="2">
    <location>
        <begin position="12"/>
        <end position="263"/>
    </location>
</feature>
<dbReference type="Gene3D" id="1.10.238.260">
    <property type="match status" value="1"/>
</dbReference>
<accession>A0A3B1BZJ8</accession>
<reference evidence="3" key="1">
    <citation type="submission" date="2018-06" db="EMBL/GenBank/DDBJ databases">
        <authorList>
            <person name="Zhirakovskaya E."/>
        </authorList>
    </citation>
    <scope>NUCLEOTIDE SEQUENCE</scope>
</reference>
<evidence type="ECO:0000259" key="2">
    <source>
        <dbReference type="PROSITE" id="PS50991"/>
    </source>
</evidence>
<sequence>MIDIANSNEQTVIIDDTTLRDGEQSAGVAFSLAEKLSIARQLDGLGVPELEIGIPAMGAEERESIRAISELNLKANLLVWCRMRMDDLQWCTDLKVNMVDLSIPLSDQQIGNKLGRDRAWVIGEIERIVPVAVDMGLEVCVGGEDASRAESDFILKIVETIQKSGAKRFRFADTMGVMEPFGLGKQFQQLRQNCDLELEMHAHDDLGLATANTLAAIRGGATHVNTTVHGLGERAGNAALEEVVMALKHLYNINANIDLYHYAELSSLVANASGRPVAWQKSIVGEGAFTHEAGIHVDGLIKDPLNYQGIDPADLGREHQLVLGKHSGSHAILRAYNELGLKLQRNQVSNILSFIREFVTRTKRTPEQRDLIRFYDQLPDLNCLQA</sequence>
<dbReference type="PANTHER" id="PTHR42880">
    <property type="entry name" value="HOMOCITRATE SYNTHASE"/>
    <property type="match status" value="1"/>
</dbReference>
<dbReference type="EC" id="2.3.3.14" evidence="3"/>
<dbReference type="AlphaFoldDB" id="A0A3B1BZJ8"/>
<name>A0A3B1BZJ8_9ZZZZ</name>
<gene>
    <name evidence="3" type="ORF">MNBD_GAMMA25-1745</name>
</gene>
<dbReference type="InterPro" id="IPR054691">
    <property type="entry name" value="LeuA/HCS_post-cat"/>
</dbReference>
<keyword evidence="3" id="KW-0012">Acyltransferase</keyword>
<dbReference type="GO" id="GO:0004410">
    <property type="term" value="F:homocitrate synthase activity"/>
    <property type="evidence" value="ECO:0007669"/>
    <property type="project" value="UniProtKB-EC"/>
</dbReference>
<dbReference type="SUPFAM" id="SSF51569">
    <property type="entry name" value="Aldolase"/>
    <property type="match status" value="1"/>
</dbReference>
<dbReference type="Gene3D" id="3.20.20.70">
    <property type="entry name" value="Aldolase class I"/>
    <property type="match status" value="1"/>
</dbReference>
<dbReference type="GO" id="GO:0019752">
    <property type="term" value="P:carboxylic acid metabolic process"/>
    <property type="evidence" value="ECO:0007669"/>
    <property type="project" value="InterPro"/>
</dbReference>
<dbReference type="NCBIfam" id="TIGR02660">
    <property type="entry name" value="nifV_homocitr"/>
    <property type="match status" value="1"/>
</dbReference>
<dbReference type="EMBL" id="UOFY01000045">
    <property type="protein sequence ID" value="VAX10067.1"/>
    <property type="molecule type" value="Genomic_DNA"/>
</dbReference>
<dbReference type="InterPro" id="IPR013477">
    <property type="entry name" value="NifV/FrbC"/>
</dbReference>
<dbReference type="InterPro" id="IPR002034">
    <property type="entry name" value="AIPM/Hcit_synth_CS"/>
</dbReference>
<protein>
    <submittedName>
        <fullName evidence="3">Homocitrate synthase</fullName>
        <ecNumber evidence="3">2.3.3.14</ecNumber>
    </submittedName>
</protein>
<dbReference type="PROSITE" id="PS00816">
    <property type="entry name" value="AIPM_HOMOCIT_SYNTH_2"/>
    <property type="match status" value="1"/>
</dbReference>